<keyword evidence="4" id="KW-1185">Reference proteome</keyword>
<dbReference type="SUPFAM" id="SSF48317">
    <property type="entry name" value="Acid phosphatase/Vanadium-dependent haloperoxidase"/>
    <property type="match status" value="1"/>
</dbReference>
<evidence type="ECO:0000313" key="3">
    <source>
        <dbReference type="EMBL" id="RNF07796.1"/>
    </source>
</evidence>
<organism evidence="3 4">
    <name type="scientific">Trypanosoma conorhini</name>
    <dbReference type="NCBI Taxonomy" id="83891"/>
    <lineage>
        <taxon>Eukaryota</taxon>
        <taxon>Discoba</taxon>
        <taxon>Euglenozoa</taxon>
        <taxon>Kinetoplastea</taxon>
        <taxon>Metakinetoplastina</taxon>
        <taxon>Trypanosomatida</taxon>
        <taxon>Trypanosomatidae</taxon>
        <taxon>Trypanosoma</taxon>
    </lineage>
</organism>
<dbReference type="EMBL" id="MKKU01000555">
    <property type="protein sequence ID" value="RNF07796.1"/>
    <property type="molecule type" value="Genomic_DNA"/>
</dbReference>
<dbReference type="Gene3D" id="1.20.144.10">
    <property type="entry name" value="Phosphatidic acid phosphatase type 2/haloperoxidase"/>
    <property type="match status" value="1"/>
</dbReference>
<dbReference type="GO" id="GO:0047873">
    <property type="term" value="F:dolichyl-phosphatase activity"/>
    <property type="evidence" value="ECO:0007669"/>
    <property type="project" value="UniProtKB-EC"/>
</dbReference>
<dbReference type="InterPro" id="IPR036938">
    <property type="entry name" value="PAP2/HPO_sf"/>
</dbReference>
<dbReference type="UniPathway" id="UPA00378"/>
<dbReference type="PANTHER" id="PTHR14969">
    <property type="entry name" value="SPHINGOSINE-1-PHOSPHATE PHOSPHOHYDROLASE"/>
    <property type="match status" value="1"/>
</dbReference>
<feature type="transmembrane region" description="Helical" evidence="1">
    <location>
        <begin position="117"/>
        <end position="142"/>
    </location>
</feature>
<keyword evidence="1" id="KW-1133">Transmembrane helix</keyword>
<feature type="transmembrane region" description="Helical" evidence="1">
    <location>
        <begin position="21"/>
        <end position="45"/>
    </location>
</feature>
<feature type="domain" description="Phosphatidic acid phosphatase type 2/haloperoxidase" evidence="2">
    <location>
        <begin position="54"/>
        <end position="157"/>
    </location>
</feature>
<dbReference type="Proteomes" id="UP000284403">
    <property type="component" value="Unassembled WGS sequence"/>
</dbReference>
<dbReference type="RefSeq" id="XP_029225724.1">
    <property type="nucleotide sequence ID" value="XM_029374158.1"/>
</dbReference>
<dbReference type="EC" id="3.1.3.4" evidence="3"/>
<dbReference type="GO" id="GO:0008195">
    <property type="term" value="F:phosphatidate phosphatase activity"/>
    <property type="evidence" value="ECO:0007669"/>
    <property type="project" value="UniProtKB-EC"/>
</dbReference>
<sequence length="217" mass="23731">MGERWVVWKATAACYSPRDPLSFLFALLALLPIVVLLFLAGLASAPSFRQQGAALGLLMGLVFNAGVNAMMKRCTRSPRPRHPASGDFCCAPPSAHGMPSDHAQFMFFFITWLMRRAALTGLPMTLGMRAFLIAAALAVSYGRVYNNYHYPMQVIVGGPHGRHKRLPVYHAARRGHTAAGGACCVTHQKFLHTLGTVRRLINTVSVLLFFLSVSLCC</sequence>
<dbReference type="InterPro" id="IPR000326">
    <property type="entry name" value="PAP2/HPO"/>
</dbReference>
<dbReference type="AlphaFoldDB" id="A0A422NQR4"/>
<dbReference type="GeneID" id="40320903"/>
<keyword evidence="3" id="KW-0378">Hydrolase</keyword>
<dbReference type="Pfam" id="PF01569">
    <property type="entry name" value="PAP2"/>
    <property type="match status" value="1"/>
</dbReference>
<evidence type="ECO:0000256" key="1">
    <source>
        <dbReference type="SAM" id="Phobius"/>
    </source>
</evidence>
<dbReference type="EC" id="3.1.3.51" evidence="3"/>
<keyword evidence="1" id="KW-0812">Transmembrane</keyword>
<dbReference type="PANTHER" id="PTHR14969:SF59">
    <property type="entry name" value="DOLICHYLDIPHOSPHATASE"/>
    <property type="match status" value="1"/>
</dbReference>
<accession>A0A422NQR4</accession>
<proteinExistence type="predicted"/>
<gene>
    <name evidence="3" type="ORF">Tco025E_07292</name>
</gene>
<feature type="transmembrane region" description="Helical" evidence="1">
    <location>
        <begin position="51"/>
        <end position="71"/>
    </location>
</feature>
<feature type="transmembrane region" description="Helical" evidence="1">
    <location>
        <begin position="200"/>
        <end position="216"/>
    </location>
</feature>
<comment type="caution">
    <text evidence="3">The sequence shown here is derived from an EMBL/GenBank/DDBJ whole genome shotgun (WGS) entry which is preliminary data.</text>
</comment>
<name>A0A422NQR4_9TRYP</name>
<reference evidence="3 4" key="1">
    <citation type="journal article" date="2018" name="BMC Genomics">
        <title>Genomic comparison of Trypanosoma conorhini and Trypanosoma rangeli to Trypanosoma cruzi strains of high and low virulence.</title>
        <authorList>
            <person name="Bradwell K.R."/>
            <person name="Koparde V.N."/>
            <person name="Matveyev A.V."/>
            <person name="Serrano M.G."/>
            <person name="Alves J.M."/>
            <person name="Parikh H."/>
            <person name="Huang B."/>
            <person name="Lee V."/>
            <person name="Espinosa-Alvarez O."/>
            <person name="Ortiz P.A."/>
            <person name="Costa-Martins A.G."/>
            <person name="Teixeira M.M."/>
            <person name="Buck G.A."/>
        </authorList>
    </citation>
    <scope>NUCLEOTIDE SEQUENCE [LARGE SCALE GENOMIC DNA]</scope>
    <source>
        <strain evidence="3 4">025E</strain>
    </source>
</reference>
<evidence type="ECO:0000259" key="2">
    <source>
        <dbReference type="Pfam" id="PF01569"/>
    </source>
</evidence>
<evidence type="ECO:0000313" key="4">
    <source>
        <dbReference type="Proteomes" id="UP000284403"/>
    </source>
</evidence>
<keyword evidence="1" id="KW-0472">Membrane</keyword>
<dbReference type="EC" id="3.6.1.43" evidence="3"/>
<protein>
    <submittedName>
        <fullName evidence="3">PAP2 family protein</fullName>
        <ecNumber evidence="3">3.1.3.4</ecNumber>
        <ecNumber evidence="3">3.1.3.51</ecNumber>
        <ecNumber evidence="3">3.6.1.43</ecNumber>
    </submittedName>
</protein>
<dbReference type="GO" id="GO:0047874">
    <property type="term" value="F:dolichyldiphosphatase activity"/>
    <property type="evidence" value="ECO:0007669"/>
    <property type="project" value="UniProtKB-EC"/>
</dbReference>
<dbReference type="GO" id="GO:0042392">
    <property type="term" value="F:sphingosine-1-phosphate phosphatase activity"/>
    <property type="evidence" value="ECO:0007669"/>
    <property type="project" value="TreeGrafter"/>
</dbReference>
<dbReference type="OrthoDB" id="302705at2759"/>